<protein>
    <recommendedName>
        <fullName evidence="3">Rhs family protein</fullName>
    </recommendedName>
</protein>
<accession>A0A090VAJ7</accession>
<name>A0A090VAJ7_PSEVU</name>
<organism evidence="1 2">
    <name type="scientific">Pseudescherichia vulneris NBRC 102420</name>
    <dbReference type="NCBI Taxonomy" id="1115515"/>
    <lineage>
        <taxon>Bacteria</taxon>
        <taxon>Pseudomonadati</taxon>
        <taxon>Pseudomonadota</taxon>
        <taxon>Gammaproteobacteria</taxon>
        <taxon>Enterobacterales</taxon>
        <taxon>Enterobacteriaceae</taxon>
        <taxon>Pseudescherichia</taxon>
    </lineage>
</organism>
<sequence length="51" mass="5835">MLKAKTGRKFHFAKQNIAPVDSLALAENAWIREAEQELLYKYDALGRVISE</sequence>
<proteinExistence type="predicted"/>
<evidence type="ECO:0000313" key="1">
    <source>
        <dbReference type="EMBL" id="GAL60359.1"/>
    </source>
</evidence>
<comment type="caution">
    <text evidence="1">The sequence shown here is derived from an EMBL/GenBank/DDBJ whole genome shotgun (WGS) entry which is preliminary data.</text>
</comment>
<keyword evidence="2" id="KW-1185">Reference proteome</keyword>
<gene>
    <name evidence="1" type="ORF">EV102420_36_00340</name>
</gene>
<reference evidence="1 2" key="1">
    <citation type="submission" date="2014-09" db="EMBL/GenBank/DDBJ databases">
        <title>Whole genome shotgun sequence of Escherichia vulneris NBRC 102420.</title>
        <authorList>
            <person name="Yoshida Y."/>
            <person name="Hosoyama A."/>
            <person name="Tsuchikane K."/>
            <person name="Ohji S."/>
            <person name="Ichikawa N."/>
            <person name="Kimura A."/>
            <person name="Yamazoe A."/>
            <person name="Ezaki T."/>
            <person name="Fujita N."/>
        </authorList>
    </citation>
    <scope>NUCLEOTIDE SEQUENCE [LARGE SCALE GENOMIC DNA]</scope>
    <source>
        <strain evidence="1 2">NBRC 102420</strain>
    </source>
</reference>
<dbReference type="AlphaFoldDB" id="A0A090VAJ7"/>
<dbReference type="STRING" id="1115515.EV102420_36_00340"/>
<dbReference type="EMBL" id="BBMZ01000036">
    <property type="protein sequence ID" value="GAL60359.1"/>
    <property type="molecule type" value="Genomic_DNA"/>
</dbReference>
<evidence type="ECO:0000313" key="2">
    <source>
        <dbReference type="Proteomes" id="UP000029462"/>
    </source>
</evidence>
<dbReference type="Proteomes" id="UP000029462">
    <property type="component" value="Unassembled WGS sequence"/>
</dbReference>
<evidence type="ECO:0008006" key="3">
    <source>
        <dbReference type="Google" id="ProtNLM"/>
    </source>
</evidence>